<keyword evidence="2" id="KW-0645">Protease</keyword>
<sequence length="235" mass="26286">MNKHTLVALTVASVLAGCATAPKESDEASIETNPPVVEQPEYNDSVVYEEENDFPEFEIEPVDETEPVLETEETVKKVLPIEDETGALILGNKEYIYLPTVERSFTAGVDEDLDVSVMSVSNVTPFERNGKKWVSFTVEHDDIKSKEFSLPVKSWRKVTSDKAEDQAKNSEEAADVAKQAVVTAWIQVGKLKENTDFLLSEESKLPYPFMLGKSFYRDLAVIDTSREFVQPKASK</sequence>
<evidence type="ECO:0000313" key="3">
    <source>
        <dbReference type="Proteomes" id="UP000809621"/>
    </source>
</evidence>
<keyword evidence="3" id="KW-1185">Reference proteome</keyword>
<dbReference type="InterPro" id="IPR021109">
    <property type="entry name" value="Peptidase_aspartic_dom_sf"/>
</dbReference>
<evidence type="ECO:0000313" key="2">
    <source>
        <dbReference type="EMBL" id="MBM7035710.1"/>
    </source>
</evidence>
<dbReference type="SUPFAM" id="SSF50630">
    <property type="entry name" value="Acid proteases"/>
    <property type="match status" value="1"/>
</dbReference>
<dbReference type="GO" id="GO:0006508">
    <property type="term" value="P:proteolysis"/>
    <property type="evidence" value="ECO:0007669"/>
    <property type="project" value="UniProtKB-KW"/>
</dbReference>
<dbReference type="PROSITE" id="PS51257">
    <property type="entry name" value="PROKAR_LIPOPROTEIN"/>
    <property type="match status" value="1"/>
</dbReference>
<name>A0ABS2HDN6_9VIBR</name>
<dbReference type="EMBL" id="JAFEUM010000001">
    <property type="protein sequence ID" value="MBM7035710.1"/>
    <property type="molecule type" value="Genomic_DNA"/>
</dbReference>
<evidence type="ECO:0000259" key="1">
    <source>
        <dbReference type="Pfam" id="PF05618"/>
    </source>
</evidence>
<gene>
    <name evidence="2" type="ORF">JQC93_04750</name>
</gene>
<dbReference type="InterPro" id="IPR008503">
    <property type="entry name" value="Asp_endopeptidase"/>
</dbReference>
<dbReference type="PANTHER" id="PTHR38037:SF2">
    <property type="entry name" value="ATP-DEPENDENT ZINC PROTEASE DOMAIN-CONTAINING PROTEIN-RELATED"/>
    <property type="match status" value="1"/>
</dbReference>
<dbReference type="PANTHER" id="PTHR38037">
    <property type="entry name" value="ZN_PROTEASE DOMAIN-CONTAINING PROTEIN"/>
    <property type="match status" value="1"/>
</dbReference>
<dbReference type="Proteomes" id="UP000809621">
    <property type="component" value="Unassembled WGS sequence"/>
</dbReference>
<comment type="caution">
    <text evidence="2">The sequence shown here is derived from an EMBL/GenBank/DDBJ whole genome shotgun (WGS) entry which is preliminary data.</text>
</comment>
<proteinExistence type="predicted"/>
<dbReference type="RefSeq" id="WP_205157290.1">
    <property type="nucleotide sequence ID" value="NZ_JAFEUM010000001.1"/>
</dbReference>
<protein>
    <submittedName>
        <fullName evidence="2">ATP-dependent zinc protease</fullName>
    </submittedName>
</protein>
<accession>A0ABS2HDN6</accession>
<dbReference type="Pfam" id="PF05618">
    <property type="entry name" value="Zn_protease"/>
    <property type="match status" value="1"/>
</dbReference>
<dbReference type="Gene3D" id="2.40.70.10">
    <property type="entry name" value="Acid Proteases"/>
    <property type="match status" value="1"/>
</dbReference>
<organism evidence="2 3">
    <name type="scientific">Vibrio ulleungensis</name>
    <dbReference type="NCBI Taxonomy" id="2807619"/>
    <lineage>
        <taxon>Bacteria</taxon>
        <taxon>Pseudomonadati</taxon>
        <taxon>Pseudomonadota</taxon>
        <taxon>Gammaproteobacteria</taxon>
        <taxon>Vibrionales</taxon>
        <taxon>Vibrionaceae</taxon>
        <taxon>Vibrio</taxon>
    </lineage>
</organism>
<keyword evidence="2" id="KW-0378">Hydrolase</keyword>
<dbReference type="GO" id="GO:0008233">
    <property type="term" value="F:peptidase activity"/>
    <property type="evidence" value="ECO:0007669"/>
    <property type="project" value="UniProtKB-KW"/>
</dbReference>
<reference evidence="2 3" key="1">
    <citation type="submission" date="2021-02" db="EMBL/GenBank/DDBJ databases">
        <authorList>
            <person name="Park J.-S."/>
        </authorList>
    </citation>
    <scope>NUCLEOTIDE SEQUENCE [LARGE SCALE GENOMIC DNA]</scope>
    <source>
        <strain evidence="2 3">188UL20-2</strain>
    </source>
</reference>
<feature type="domain" description="Retropepsin-like aspartic endopeptidase" evidence="1">
    <location>
        <begin position="89"/>
        <end position="232"/>
    </location>
</feature>